<evidence type="ECO:0000256" key="4">
    <source>
        <dbReference type="SAM" id="MobiDB-lite"/>
    </source>
</evidence>
<dbReference type="InterPro" id="IPR037141">
    <property type="entry name" value="NDT80_DNA-bd_dom_sf"/>
</dbReference>
<feature type="DNA-binding region" description="NDT80" evidence="3">
    <location>
        <begin position="60"/>
        <end position="293"/>
    </location>
</feature>
<sequence>MSNPHENICYYPEIHRLRKAYITCIPCRDAKIKCDKNRPICGRCMKKFVPKNVHPKVTIAPKLPSLKVINNPSYSKYQPERFTTKRRSSQPQKSNTAQVADNAPSFNVQENYIDITYKGSTVTPTIEAEIQKGFFWSSDRVWTCYRRNYFAVSVSFGLDPWIANGRLYLNQGGSKGPEQIQSMAMSLSAAVDGTSGKSIELIQLTPKRDKGPQLPVKRELLSPTPPGRVAMAIHMASEVSIRRPPWQAHSCLNTLQQAIREVHINIPLNESNSNRQLGATGKDRLSNNTIAWL</sequence>
<protein>
    <submittedName>
        <fullName evidence="7">p53-like transcription factor</fullName>
    </submittedName>
</protein>
<dbReference type="Proteomes" id="UP000800200">
    <property type="component" value="Unassembled WGS sequence"/>
</dbReference>
<dbReference type="InterPro" id="IPR024061">
    <property type="entry name" value="NDT80_DNA-bd_dom"/>
</dbReference>
<dbReference type="InterPro" id="IPR052605">
    <property type="entry name" value="Fungal_trans_regulator"/>
</dbReference>
<dbReference type="PANTHER" id="PTHR35144:SF2">
    <property type="entry name" value="MEIOSIS-SPECIFIC TRANSCRIPTION FACTOR NDT80"/>
    <property type="match status" value="1"/>
</dbReference>
<dbReference type="SUPFAM" id="SSF49417">
    <property type="entry name" value="p53-like transcription factors"/>
    <property type="match status" value="1"/>
</dbReference>
<dbReference type="InterPro" id="IPR036864">
    <property type="entry name" value="Zn2-C6_fun-type_DNA-bd_sf"/>
</dbReference>
<proteinExistence type="predicted"/>
<dbReference type="InterPro" id="IPR008967">
    <property type="entry name" value="p53-like_TF_DNA-bd_sf"/>
</dbReference>
<dbReference type="GO" id="GO:0000981">
    <property type="term" value="F:DNA-binding transcription factor activity, RNA polymerase II-specific"/>
    <property type="evidence" value="ECO:0007669"/>
    <property type="project" value="InterPro"/>
</dbReference>
<dbReference type="GO" id="GO:0051321">
    <property type="term" value="P:meiotic cell cycle"/>
    <property type="evidence" value="ECO:0007669"/>
    <property type="project" value="TreeGrafter"/>
</dbReference>
<feature type="domain" description="Zn(2)-C6 fungal-type" evidence="5">
    <location>
        <begin position="23"/>
        <end position="46"/>
    </location>
</feature>
<evidence type="ECO:0000259" key="5">
    <source>
        <dbReference type="PROSITE" id="PS50048"/>
    </source>
</evidence>
<evidence type="ECO:0000313" key="8">
    <source>
        <dbReference type="Proteomes" id="UP000800200"/>
    </source>
</evidence>
<feature type="region of interest" description="Disordered" evidence="4">
    <location>
        <begin position="79"/>
        <end position="101"/>
    </location>
</feature>
<dbReference type="Gene3D" id="2.60.40.1390">
    <property type="entry name" value="NDT80 DNA-binding domain"/>
    <property type="match status" value="1"/>
</dbReference>
<dbReference type="SUPFAM" id="SSF57701">
    <property type="entry name" value="Zn2/Cys6 DNA-binding domain"/>
    <property type="match status" value="1"/>
</dbReference>
<evidence type="ECO:0000256" key="3">
    <source>
        <dbReference type="PROSITE-ProRule" id="PRU00850"/>
    </source>
</evidence>
<name>A0A6A6EGV1_9PEZI</name>
<dbReference type="OrthoDB" id="2288358at2759"/>
<keyword evidence="2" id="KW-0539">Nucleus</keyword>
<dbReference type="GO" id="GO:0000228">
    <property type="term" value="C:nuclear chromosome"/>
    <property type="evidence" value="ECO:0007669"/>
    <property type="project" value="TreeGrafter"/>
</dbReference>
<dbReference type="InterPro" id="IPR001138">
    <property type="entry name" value="Zn2Cys6_DnaBD"/>
</dbReference>
<dbReference type="AlphaFoldDB" id="A0A6A6EGV1"/>
<dbReference type="GO" id="GO:0045944">
    <property type="term" value="P:positive regulation of transcription by RNA polymerase II"/>
    <property type="evidence" value="ECO:0007669"/>
    <property type="project" value="TreeGrafter"/>
</dbReference>
<gene>
    <name evidence="7" type="ORF">K469DRAFT_762675</name>
</gene>
<dbReference type="PANTHER" id="PTHR35144">
    <property type="entry name" value="MEIOSIS-SPECIFIC TRANSCRIPTION FACTOR NDT80"/>
    <property type="match status" value="1"/>
</dbReference>
<feature type="domain" description="NDT80" evidence="6">
    <location>
        <begin position="60"/>
        <end position="293"/>
    </location>
</feature>
<dbReference type="CDD" id="cd00067">
    <property type="entry name" value="GAL4"/>
    <property type="match status" value="1"/>
</dbReference>
<dbReference type="EMBL" id="ML994620">
    <property type="protein sequence ID" value="KAF2189898.1"/>
    <property type="molecule type" value="Genomic_DNA"/>
</dbReference>
<evidence type="ECO:0000256" key="2">
    <source>
        <dbReference type="ARBA" id="ARBA00023242"/>
    </source>
</evidence>
<dbReference type="Pfam" id="PF05224">
    <property type="entry name" value="NDT80_PhoG"/>
    <property type="match status" value="1"/>
</dbReference>
<dbReference type="Pfam" id="PF00172">
    <property type="entry name" value="Zn_clus"/>
    <property type="match status" value="1"/>
</dbReference>
<dbReference type="Gene3D" id="4.10.240.10">
    <property type="entry name" value="Zn(2)-C6 fungal-type DNA-binding domain"/>
    <property type="match status" value="1"/>
</dbReference>
<feature type="compositionally biased region" description="Polar residues" evidence="4">
    <location>
        <begin position="89"/>
        <end position="101"/>
    </location>
</feature>
<keyword evidence="1 3" id="KW-0238">DNA-binding</keyword>
<reference evidence="7" key="1">
    <citation type="journal article" date="2020" name="Stud. Mycol.">
        <title>101 Dothideomycetes genomes: a test case for predicting lifestyles and emergence of pathogens.</title>
        <authorList>
            <person name="Haridas S."/>
            <person name="Albert R."/>
            <person name="Binder M."/>
            <person name="Bloem J."/>
            <person name="Labutti K."/>
            <person name="Salamov A."/>
            <person name="Andreopoulos B."/>
            <person name="Baker S."/>
            <person name="Barry K."/>
            <person name="Bills G."/>
            <person name="Bluhm B."/>
            <person name="Cannon C."/>
            <person name="Castanera R."/>
            <person name="Culley D."/>
            <person name="Daum C."/>
            <person name="Ezra D."/>
            <person name="Gonzalez J."/>
            <person name="Henrissat B."/>
            <person name="Kuo A."/>
            <person name="Liang C."/>
            <person name="Lipzen A."/>
            <person name="Lutzoni F."/>
            <person name="Magnuson J."/>
            <person name="Mondo S."/>
            <person name="Nolan M."/>
            <person name="Ohm R."/>
            <person name="Pangilinan J."/>
            <person name="Park H.-J."/>
            <person name="Ramirez L."/>
            <person name="Alfaro M."/>
            <person name="Sun H."/>
            <person name="Tritt A."/>
            <person name="Yoshinaga Y."/>
            <person name="Zwiers L.-H."/>
            <person name="Turgeon B."/>
            <person name="Goodwin S."/>
            <person name="Spatafora J."/>
            <person name="Crous P."/>
            <person name="Grigoriev I."/>
        </authorList>
    </citation>
    <scope>NUCLEOTIDE SEQUENCE</scope>
    <source>
        <strain evidence="7">CBS 207.26</strain>
    </source>
</reference>
<dbReference type="GO" id="GO:0003677">
    <property type="term" value="F:DNA binding"/>
    <property type="evidence" value="ECO:0007669"/>
    <property type="project" value="UniProtKB-KW"/>
</dbReference>
<organism evidence="7 8">
    <name type="scientific">Zopfia rhizophila CBS 207.26</name>
    <dbReference type="NCBI Taxonomy" id="1314779"/>
    <lineage>
        <taxon>Eukaryota</taxon>
        <taxon>Fungi</taxon>
        <taxon>Dikarya</taxon>
        <taxon>Ascomycota</taxon>
        <taxon>Pezizomycotina</taxon>
        <taxon>Dothideomycetes</taxon>
        <taxon>Dothideomycetes incertae sedis</taxon>
        <taxon>Zopfiaceae</taxon>
        <taxon>Zopfia</taxon>
    </lineage>
</organism>
<dbReference type="PROSITE" id="PS50048">
    <property type="entry name" value="ZN2_CY6_FUNGAL_2"/>
    <property type="match status" value="1"/>
</dbReference>
<dbReference type="PROSITE" id="PS51517">
    <property type="entry name" value="NDT80"/>
    <property type="match status" value="1"/>
</dbReference>
<evidence type="ECO:0000256" key="1">
    <source>
        <dbReference type="ARBA" id="ARBA00023125"/>
    </source>
</evidence>
<evidence type="ECO:0000313" key="7">
    <source>
        <dbReference type="EMBL" id="KAF2189898.1"/>
    </source>
</evidence>
<keyword evidence="8" id="KW-1185">Reference proteome</keyword>
<accession>A0A6A6EGV1</accession>
<dbReference type="GO" id="GO:0008270">
    <property type="term" value="F:zinc ion binding"/>
    <property type="evidence" value="ECO:0007669"/>
    <property type="project" value="InterPro"/>
</dbReference>
<evidence type="ECO:0000259" key="6">
    <source>
        <dbReference type="PROSITE" id="PS51517"/>
    </source>
</evidence>